<dbReference type="EMBL" id="JAKELL010000076">
    <property type="protein sequence ID" value="KAH8984433.1"/>
    <property type="molecule type" value="Genomic_DNA"/>
</dbReference>
<name>A0AAD4L8G8_9AGAM</name>
<protein>
    <submittedName>
        <fullName evidence="1">Uncharacterized protein</fullName>
    </submittedName>
</protein>
<keyword evidence="2" id="KW-1185">Reference proteome</keyword>
<reference evidence="1" key="1">
    <citation type="submission" date="2022-01" db="EMBL/GenBank/DDBJ databases">
        <title>Comparative genomics reveals a dynamic genome evolution in the ectomycorrhizal milk-cap (Lactarius) mushrooms.</title>
        <authorList>
            <consortium name="DOE Joint Genome Institute"/>
            <person name="Lebreton A."/>
            <person name="Tang N."/>
            <person name="Kuo A."/>
            <person name="LaButti K."/>
            <person name="Drula E."/>
            <person name="Barry K."/>
            <person name="Clum A."/>
            <person name="Lipzen A."/>
            <person name="Mousain D."/>
            <person name="Ng V."/>
            <person name="Wang R."/>
            <person name="Wang X."/>
            <person name="Dai Y."/>
            <person name="Henrissat B."/>
            <person name="Grigoriev I.V."/>
            <person name="Guerin-Laguette A."/>
            <person name="Yu F."/>
            <person name="Martin F.M."/>
        </authorList>
    </citation>
    <scope>NUCLEOTIDE SEQUENCE</scope>
    <source>
        <strain evidence="1">QP</strain>
    </source>
</reference>
<dbReference type="Proteomes" id="UP001201163">
    <property type="component" value="Unassembled WGS sequence"/>
</dbReference>
<dbReference type="AlphaFoldDB" id="A0AAD4L8G8"/>
<gene>
    <name evidence="1" type="ORF">EDB92DRAFT_1487330</name>
</gene>
<comment type="caution">
    <text evidence="1">The sequence shown here is derived from an EMBL/GenBank/DDBJ whole genome shotgun (WGS) entry which is preliminary data.</text>
</comment>
<sequence length="126" mass="14492">MSRRSSPMLGKILHLRISAYFLHFPLLLDPRLAGRLVTVLMRTHATPRGLRARPLPPIKSSTSRRTQVQTKAAFRWRLLRTTIVPFQMLPRLSSQEALLVPRFRLTVRGQPAVRQSLGARRRHRAA</sequence>
<evidence type="ECO:0000313" key="2">
    <source>
        <dbReference type="Proteomes" id="UP001201163"/>
    </source>
</evidence>
<evidence type="ECO:0000313" key="1">
    <source>
        <dbReference type="EMBL" id="KAH8984433.1"/>
    </source>
</evidence>
<accession>A0AAD4L8G8</accession>
<organism evidence="1 2">
    <name type="scientific">Lactarius akahatsu</name>
    <dbReference type="NCBI Taxonomy" id="416441"/>
    <lineage>
        <taxon>Eukaryota</taxon>
        <taxon>Fungi</taxon>
        <taxon>Dikarya</taxon>
        <taxon>Basidiomycota</taxon>
        <taxon>Agaricomycotina</taxon>
        <taxon>Agaricomycetes</taxon>
        <taxon>Russulales</taxon>
        <taxon>Russulaceae</taxon>
        <taxon>Lactarius</taxon>
    </lineage>
</organism>
<proteinExistence type="predicted"/>